<name>A0AAQ3RL93_VIGMU</name>
<evidence type="ECO:0000313" key="2">
    <source>
        <dbReference type="EMBL" id="WVY97077.1"/>
    </source>
</evidence>
<protein>
    <submittedName>
        <fullName evidence="2">Uncharacterized protein</fullName>
    </submittedName>
</protein>
<keyword evidence="3" id="KW-1185">Reference proteome</keyword>
<dbReference type="AlphaFoldDB" id="A0AAQ3RL93"/>
<reference evidence="2 3" key="1">
    <citation type="journal article" date="2023" name="Life. Sci Alliance">
        <title>Evolutionary insights into 3D genome organization and epigenetic landscape of Vigna mungo.</title>
        <authorList>
            <person name="Junaid A."/>
            <person name="Singh B."/>
            <person name="Bhatia S."/>
        </authorList>
    </citation>
    <scope>NUCLEOTIDE SEQUENCE [LARGE SCALE GENOMIC DNA]</scope>
    <source>
        <strain evidence="2">Urdbean</strain>
    </source>
</reference>
<evidence type="ECO:0000256" key="1">
    <source>
        <dbReference type="SAM" id="MobiDB-lite"/>
    </source>
</evidence>
<accession>A0AAQ3RL93</accession>
<organism evidence="2 3">
    <name type="scientific">Vigna mungo</name>
    <name type="common">Black gram</name>
    <name type="synonym">Phaseolus mungo</name>
    <dbReference type="NCBI Taxonomy" id="3915"/>
    <lineage>
        <taxon>Eukaryota</taxon>
        <taxon>Viridiplantae</taxon>
        <taxon>Streptophyta</taxon>
        <taxon>Embryophyta</taxon>
        <taxon>Tracheophyta</taxon>
        <taxon>Spermatophyta</taxon>
        <taxon>Magnoliopsida</taxon>
        <taxon>eudicotyledons</taxon>
        <taxon>Gunneridae</taxon>
        <taxon>Pentapetalae</taxon>
        <taxon>rosids</taxon>
        <taxon>fabids</taxon>
        <taxon>Fabales</taxon>
        <taxon>Fabaceae</taxon>
        <taxon>Papilionoideae</taxon>
        <taxon>50 kb inversion clade</taxon>
        <taxon>NPAAA clade</taxon>
        <taxon>indigoferoid/millettioid clade</taxon>
        <taxon>Phaseoleae</taxon>
        <taxon>Vigna</taxon>
    </lineage>
</organism>
<feature type="compositionally biased region" description="Basic residues" evidence="1">
    <location>
        <begin position="91"/>
        <end position="103"/>
    </location>
</feature>
<dbReference type="EMBL" id="CP144692">
    <property type="protein sequence ID" value="WVY97077.1"/>
    <property type="molecule type" value="Genomic_DNA"/>
</dbReference>
<sequence>MAMHLMPLLPTLIQKGQLKKRSNICPFASQRDEERNVRSIVLHALPIRIKIDRPIVPSHRKYIRRYILPNPNPLRQSIPRDLEPMRSPHGVGHRRRRCRRRWR</sequence>
<evidence type="ECO:0000313" key="3">
    <source>
        <dbReference type="Proteomes" id="UP001374535"/>
    </source>
</evidence>
<gene>
    <name evidence="2" type="ORF">V8G54_029228</name>
</gene>
<feature type="region of interest" description="Disordered" evidence="1">
    <location>
        <begin position="77"/>
        <end position="103"/>
    </location>
</feature>
<proteinExistence type="predicted"/>
<dbReference type="Proteomes" id="UP001374535">
    <property type="component" value="Chromosome 9"/>
</dbReference>